<feature type="region of interest" description="Disordered" evidence="1">
    <location>
        <begin position="128"/>
        <end position="165"/>
    </location>
</feature>
<proteinExistence type="predicted"/>
<dbReference type="Proteomes" id="UP000715965">
    <property type="component" value="Unassembled WGS sequence"/>
</dbReference>
<protein>
    <submittedName>
        <fullName evidence="2">Uncharacterized protein</fullName>
    </submittedName>
</protein>
<gene>
    <name evidence="2" type="ORF">IM725_12585</name>
</gene>
<organism evidence="2 3">
    <name type="scientific">Ramlibacter aquaticus</name>
    <dbReference type="NCBI Taxonomy" id="2780094"/>
    <lineage>
        <taxon>Bacteria</taxon>
        <taxon>Pseudomonadati</taxon>
        <taxon>Pseudomonadota</taxon>
        <taxon>Betaproteobacteria</taxon>
        <taxon>Burkholderiales</taxon>
        <taxon>Comamonadaceae</taxon>
        <taxon>Ramlibacter</taxon>
    </lineage>
</organism>
<feature type="compositionally biased region" description="Basic and acidic residues" evidence="1">
    <location>
        <begin position="145"/>
        <end position="156"/>
    </location>
</feature>
<evidence type="ECO:0000256" key="1">
    <source>
        <dbReference type="SAM" id="MobiDB-lite"/>
    </source>
</evidence>
<comment type="caution">
    <text evidence="2">The sequence shown here is derived from an EMBL/GenBank/DDBJ whole genome shotgun (WGS) entry which is preliminary data.</text>
</comment>
<reference evidence="2 3" key="1">
    <citation type="submission" date="2020-10" db="EMBL/GenBank/DDBJ databases">
        <title>Draft genome of Ramlibacter aquaticus LMG 30558.</title>
        <authorList>
            <person name="Props R."/>
        </authorList>
    </citation>
    <scope>NUCLEOTIDE SEQUENCE [LARGE SCALE GENOMIC DNA]</scope>
    <source>
        <strain evidence="2 3">LMG 30558</strain>
    </source>
</reference>
<keyword evidence="3" id="KW-1185">Reference proteome</keyword>
<evidence type="ECO:0000313" key="3">
    <source>
        <dbReference type="Proteomes" id="UP000715965"/>
    </source>
</evidence>
<dbReference type="EMBL" id="JADDOJ010000049">
    <property type="protein sequence ID" value="MBE7941407.1"/>
    <property type="molecule type" value="Genomic_DNA"/>
</dbReference>
<dbReference type="RefSeq" id="WP_193780947.1">
    <property type="nucleotide sequence ID" value="NZ_JADDOJ010000049.1"/>
</dbReference>
<sequence length="165" mass="18258">MPLAIVIAYAALLLLLLLALLWSGWPRWLKTLLLVGVTLLYFWGHEVVETILGTPSPGPLPERFVVVSALVDEPASNNPGSIYLWVRPMADGKATGAPRAFHVPYQRALHEQVNDGVRKGRDGIQQMGTAKHREGTGTLLSWLKPGKDEQEIKLRDLPPTQLPEK</sequence>
<evidence type="ECO:0000313" key="2">
    <source>
        <dbReference type="EMBL" id="MBE7941407.1"/>
    </source>
</evidence>
<accession>A0ABR9SH87</accession>
<name>A0ABR9SH87_9BURK</name>